<feature type="domain" description="Glucose-6-phosphate dehydrogenase C-terminal" evidence="13">
    <location>
        <begin position="233"/>
        <end position="517"/>
    </location>
</feature>
<proteinExistence type="inferred from homology"/>
<dbReference type="GO" id="GO:0004345">
    <property type="term" value="F:glucose-6-phosphate dehydrogenase activity"/>
    <property type="evidence" value="ECO:0007669"/>
    <property type="project" value="UniProtKB-EC"/>
</dbReference>
<evidence type="ECO:0000259" key="13">
    <source>
        <dbReference type="Pfam" id="PF02781"/>
    </source>
</evidence>
<dbReference type="PROSITE" id="PS00069">
    <property type="entry name" value="G6P_DEHYDROGENASE"/>
    <property type="match status" value="1"/>
</dbReference>
<dbReference type="InterPro" id="IPR036291">
    <property type="entry name" value="NAD(P)-bd_dom_sf"/>
</dbReference>
<evidence type="ECO:0000256" key="4">
    <source>
        <dbReference type="ARBA" id="ARBA00020444"/>
    </source>
</evidence>
<keyword evidence="5 11" id="KW-0313">Glucose metabolism</keyword>
<comment type="pathway">
    <text evidence="1 11">Carbohydrate degradation; pentose phosphate pathway; D-ribulose 5-phosphate from D-glucose 6-phosphate (oxidative stage): step 1/3.</text>
</comment>
<dbReference type="SUPFAM" id="SSF51735">
    <property type="entry name" value="NAD(P)-binding Rossmann-fold domains"/>
    <property type="match status" value="1"/>
</dbReference>
<evidence type="ECO:0000256" key="3">
    <source>
        <dbReference type="ARBA" id="ARBA00013019"/>
    </source>
</evidence>
<keyword evidence="7 11" id="KW-0560">Oxidoreductase</keyword>
<keyword evidence="8 11" id="KW-0119">Carbohydrate metabolism</keyword>
<evidence type="ECO:0000313" key="15">
    <source>
        <dbReference type="Proteomes" id="UP000095023"/>
    </source>
</evidence>
<dbReference type="Proteomes" id="UP000095023">
    <property type="component" value="Unassembled WGS sequence"/>
</dbReference>
<accession>A0A1E4TF38</accession>
<dbReference type="PRINTS" id="PR00079">
    <property type="entry name" value="G6PDHDRGNASE"/>
</dbReference>
<dbReference type="PIRSF" id="PIRSF000110">
    <property type="entry name" value="G6PD"/>
    <property type="match status" value="1"/>
</dbReference>
<gene>
    <name evidence="14" type="ORF">CANCADRAFT_106049</name>
</gene>
<keyword evidence="15" id="KW-1185">Reference proteome</keyword>
<dbReference type="InterPro" id="IPR022675">
    <property type="entry name" value="G6P_DH_C"/>
</dbReference>
<dbReference type="UniPathway" id="UPA00115">
    <property type="reaction ID" value="UER00408"/>
</dbReference>
<dbReference type="GO" id="GO:0009051">
    <property type="term" value="P:pentose-phosphate shunt, oxidative branch"/>
    <property type="evidence" value="ECO:0007669"/>
    <property type="project" value="TreeGrafter"/>
</dbReference>
<name>A0A1E4TF38_9ASCO</name>
<dbReference type="InterPro" id="IPR022674">
    <property type="entry name" value="G6P_DH_NAD-bd"/>
</dbReference>
<dbReference type="PANTHER" id="PTHR23429:SF0">
    <property type="entry name" value="GLUCOSE-6-PHOSPHATE 1-DEHYDROGENASE"/>
    <property type="match status" value="1"/>
</dbReference>
<comment type="catalytic activity">
    <reaction evidence="10 11">
        <text>D-glucose 6-phosphate + NADP(+) = 6-phospho-D-glucono-1,5-lactone + NADPH + H(+)</text>
        <dbReference type="Rhea" id="RHEA:15841"/>
        <dbReference type="ChEBI" id="CHEBI:15378"/>
        <dbReference type="ChEBI" id="CHEBI:57783"/>
        <dbReference type="ChEBI" id="CHEBI:57955"/>
        <dbReference type="ChEBI" id="CHEBI:58349"/>
        <dbReference type="ChEBI" id="CHEBI:61548"/>
        <dbReference type="EC" id="1.1.1.49"/>
    </reaction>
</comment>
<dbReference type="Pfam" id="PF02781">
    <property type="entry name" value="G6PD_C"/>
    <property type="match status" value="1"/>
</dbReference>
<dbReference type="PANTHER" id="PTHR23429">
    <property type="entry name" value="GLUCOSE-6-PHOSPHATE 1-DEHYDROGENASE G6PD"/>
    <property type="match status" value="1"/>
</dbReference>
<dbReference type="EC" id="1.1.1.49" evidence="3 11"/>
<dbReference type="NCBIfam" id="TIGR00871">
    <property type="entry name" value="zwf"/>
    <property type="match status" value="1"/>
</dbReference>
<sequence>MKCYSRASLSGDCISIDMAEIIMSESNEEIVIADNIIGKERSNGVTMNENTTIVVFGASGDLAKKKTYPALFGLYRNEFLPRNVHIVGYARTKMTLEEYRKRISSYIKIVTKPMEKQLEKFLELCTYVSGPYDEDSGYKELANHLNSIEGTTPFDRLFYMALPPNVFVEVSSHTKRLCYPQNGRAKLIVEKPFGSDLESSRALQKDLAPIWTEDELFRIDHYLGKEMVKNLLIVRFGNEFFNANWNKNHISNIQITFKETIGTEGRGGYFDPTGIIRDVMQNHLLQVLTMVAMERPISFSAEDIRDEKVRVLRAIPAINPGDVIIGQYVASEDGTKPGYKDDEGVPKDSRCPTFAGMALYIKNERWDGVPFILKAGKALDEQKTEIRIQFKDVSSGIFRDIPRNELVIRVQPDEAIYLKINAKLPGLTMNTALTELDLTYRRRFSDLKIPEAYESLILDALKGDHSNFVRDDELDASWRIFTPLLKYLDQNTDVVPSPYAYGSRGPAFLDSFVASYGYVRTQPGAYGWPLTPAGGPSGDSKAPSNL</sequence>
<evidence type="ECO:0000256" key="5">
    <source>
        <dbReference type="ARBA" id="ARBA00022526"/>
    </source>
</evidence>
<keyword evidence="6 11" id="KW-0521">NADP</keyword>
<evidence type="ECO:0000259" key="12">
    <source>
        <dbReference type="Pfam" id="PF00479"/>
    </source>
</evidence>
<evidence type="ECO:0000256" key="11">
    <source>
        <dbReference type="RuleBase" id="RU362120"/>
    </source>
</evidence>
<dbReference type="Pfam" id="PF00479">
    <property type="entry name" value="G6PD_N"/>
    <property type="match status" value="1"/>
</dbReference>
<comment type="similarity">
    <text evidence="2 11">Belongs to the glucose-6-phosphate dehydrogenase family.</text>
</comment>
<dbReference type="GO" id="GO:0050661">
    <property type="term" value="F:NADP binding"/>
    <property type="evidence" value="ECO:0007669"/>
    <property type="project" value="InterPro"/>
</dbReference>
<dbReference type="FunFam" id="3.40.50.720:FF:000111">
    <property type="entry name" value="Glucose-6-phosphate 1-dehydrogenase"/>
    <property type="match status" value="1"/>
</dbReference>
<comment type="function">
    <text evidence="9">Catalyzes the rate-limiting step of the oxidative pentose-phosphate pathway, which represents a route for the dissimilation of carbohydrates besides glycolysis. The main function of this enzyme is to provide reducing power (NADPH) and pentose phosphates for fatty acid and nucleic acid synthesis.</text>
</comment>
<dbReference type="SUPFAM" id="SSF55347">
    <property type="entry name" value="Glyceraldehyde-3-phosphate dehydrogenase-like, C-terminal domain"/>
    <property type="match status" value="1"/>
</dbReference>
<dbReference type="FunFam" id="3.30.360.10:FF:000015">
    <property type="entry name" value="Glucose-6-phosphate 1-dehydrogenase"/>
    <property type="match status" value="1"/>
</dbReference>
<evidence type="ECO:0000256" key="8">
    <source>
        <dbReference type="ARBA" id="ARBA00023277"/>
    </source>
</evidence>
<feature type="domain" description="Glucose-6-phosphate dehydrogenase NAD-binding" evidence="12">
    <location>
        <begin position="54"/>
        <end position="230"/>
    </location>
</feature>
<evidence type="ECO:0000256" key="7">
    <source>
        <dbReference type="ARBA" id="ARBA00023002"/>
    </source>
</evidence>
<dbReference type="InterPro" id="IPR001282">
    <property type="entry name" value="G6P_DH"/>
</dbReference>
<dbReference type="GO" id="GO:0005829">
    <property type="term" value="C:cytosol"/>
    <property type="evidence" value="ECO:0007669"/>
    <property type="project" value="TreeGrafter"/>
</dbReference>
<evidence type="ECO:0000256" key="2">
    <source>
        <dbReference type="ARBA" id="ARBA00009975"/>
    </source>
</evidence>
<dbReference type="Gene3D" id="3.30.360.10">
    <property type="entry name" value="Dihydrodipicolinate Reductase, domain 2"/>
    <property type="match status" value="1"/>
</dbReference>
<dbReference type="InterPro" id="IPR019796">
    <property type="entry name" value="G6P_DH_AS"/>
</dbReference>
<dbReference type="AlphaFoldDB" id="A0A1E4TF38"/>
<reference evidence="15" key="1">
    <citation type="submission" date="2016-02" db="EMBL/GenBank/DDBJ databases">
        <title>Comparative genomics of biotechnologically important yeasts.</title>
        <authorList>
            <consortium name="DOE Joint Genome Institute"/>
            <person name="Riley R."/>
            <person name="Haridas S."/>
            <person name="Wolfe K.H."/>
            <person name="Lopes M.R."/>
            <person name="Hittinger C.T."/>
            <person name="Goker M."/>
            <person name="Salamov A."/>
            <person name="Wisecaver J."/>
            <person name="Long T.M."/>
            <person name="Aerts A.L."/>
            <person name="Barry K."/>
            <person name="Choi C."/>
            <person name="Clum A."/>
            <person name="Coughlan A.Y."/>
            <person name="Deshpande S."/>
            <person name="Douglass A.P."/>
            <person name="Hanson S.J."/>
            <person name="Klenk H.-P."/>
            <person name="Labutti K."/>
            <person name="Lapidus A."/>
            <person name="Lindquist E."/>
            <person name="Lipzen A."/>
            <person name="Meier-Kolthoff J.P."/>
            <person name="Ohm R.A."/>
            <person name="Otillar R.P."/>
            <person name="Pangilinan J."/>
            <person name="Peng Y."/>
            <person name="Rokas A."/>
            <person name="Rosa C.A."/>
            <person name="Scheuner C."/>
            <person name="Sibirny A.A."/>
            <person name="Slot J.C."/>
            <person name="Stielow J.B."/>
            <person name="Sun H."/>
            <person name="Kurtzman C.P."/>
            <person name="Blackwell M."/>
            <person name="Jeffries T.W."/>
            <person name="Grigoriev I.V."/>
        </authorList>
    </citation>
    <scope>NUCLEOTIDE SEQUENCE [LARGE SCALE GENOMIC DNA]</scope>
    <source>
        <strain evidence="15">NRRL Y-17796</strain>
    </source>
</reference>
<evidence type="ECO:0000313" key="14">
    <source>
        <dbReference type="EMBL" id="ODV90392.1"/>
    </source>
</evidence>
<organism evidence="14 15">
    <name type="scientific">Tortispora caseinolytica NRRL Y-17796</name>
    <dbReference type="NCBI Taxonomy" id="767744"/>
    <lineage>
        <taxon>Eukaryota</taxon>
        <taxon>Fungi</taxon>
        <taxon>Dikarya</taxon>
        <taxon>Ascomycota</taxon>
        <taxon>Saccharomycotina</taxon>
        <taxon>Trigonopsidomycetes</taxon>
        <taxon>Trigonopsidales</taxon>
        <taxon>Trigonopsidaceae</taxon>
        <taxon>Tortispora</taxon>
    </lineage>
</organism>
<dbReference type="OrthoDB" id="60984at2759"/>
<evidence type="ECO:0000256" key="9">
    <source>
        <dbReference type="ARBA" id="ARBA00025382"/>
    </source>
</evidence>
<evidence type="ECO:0000256" key="10">
    <source>
        <dbReference type="ARBA" id="ARBA00048749"/>
    </source>
</evidence>
<dbReference type="GO" id="GO:0006006">
    <property type="term" value="P:glucose metabolic process"/>
    <property type="evidence" value="ECO:0007669"/>
    <property type="project" value="UniProtKB-KW"/>
</dbReference>
<evidence type="ECO:0000256" key="6">
    <source>
        <dbReference type="ARBA" id="ARBA00022857"/>
    </source>
</evidence>
<protein>
    <recommendedName>
        <fullName evidence="4 11">Glucose-6-phosphate 1-dehydrogenase</fullName>
        <ecNumber evidence="3 11">1.1.1.49</ecNumber>
    </recommendedName>
</protein>
<dbReference type="Gene3D" id="3.40.50.720">
    <property type="entry name" value="NAD(P)-binding Rossmann-like Domain"/>
    <property type="match status" value="1"/>
</dbReference>
<dbReference type="EMBL" id="KV453842">
    <property type="protein sequence ID" value="ODV90392.1"/>
    <property type="molecule type" value="Genomic_DNA"/>
</dbReference>
<dbReference type="HAMAP" id="MF_00966">
    <property type="entry name" value="G6PD"/>
    <property type="match status" value="1"/>
</dbReference>
<evidence type="ECO:0000256" key="1">
    <source>
        <dbReference type="ARBA" id="ARBA00004937"/>
    </source>
</evidence>